<organism evidence="7 8">
    <name type="scientific">Oceanicoccus sagamiensis</name>
    <dbReference type="NCBI Taxonomy" id="716816"/>
    <lineage>
        <taxon>Bacteria</taxon>
        <taxon>Pseudomonadati</taxon>
        <taxon>Pseudomonadota</taxon>
        <taxon>Gammaproteobacteria</taxon>
        <taxon>Cellvibrionales</taxon>
        <taxon>Spongiibacteraceae</taxon>
        <taxon>Oceanicoccus</taxon>
    </lineage>
</organism>
<gene>
    <name evidence="7" type="ORF">BST96_14835</name>
</gene>
<evidence type="ECO:0000256" key="2">
    <source>
        <dbReference type="ARBA" id="ARBA00022475"/>
    </source>
</evidence>
<name>A0A1X9NCF9_9GAMM</name>
<dbReference type="GO" id="GO:0015171">
    <property type="term" value="F:amino acid transmembrane transporter activity"/>
    <property type="evidence" value="ECO:0007669"/>
    <property type="project" value="TreeGrafter"/>
</dbReference>
<protein>
    <recommendedName>
        <fullName evidence="9">Lysine transporter LysE</fullName>
    </recommendedName>
</protein>
<dbReference type="GO" id="GO:0005886">
    <property type="term" value="C:plasma membrane"/>
    <property type="evidence" value="ECO:0007669"/>
    <property type="project" value="UniProtKB-SubCell"/>
</dbReference>
<keyword evidence="8" id="KW-1185">Reference proteome</keyword>
<evidence type="ECO:0000256" key="3">
    <source>
        <dbReference type="ARBA" id="ARBA00022692"/>
    </source>
</evidence>
<dbReference type="OrthoDB" id="9804822at2"/>
<accession>A0A1X9NCF9</accession>
<comment type="subcellular location">
    <subcellularLocation>
        <location evidence="1">Cell membrane</location>
        <topology evidence="1">Multi-pass membrane protein</topology>
    </subcellularLocation>
</comment>
<keyword evidence="2" id="KW-1003">Cell membrane</keyword>
<keyword evidence="3 6" id="KW-0812">Transmembrane</keyword>
<reference evidence="7 8" key="1">
    <citation type="submission" date="2016-11" db="EMBL/GenBank/DDBJ databases">
        <title>Trade-off between light-utilization and light-protection in marine flavobacteria.</title>
        <authorList>
            <person name="Kumagai Y."/>
        </authorList>
    </citation>
    <scope>NUCLEOTIDE SEQUENCE [LARGE SCALE GENOMIC DNA]</scope>
    <source>
        <strain evidence="7 8">NBRC 107125</strain>
    </source>
</reference>
<feature type="transmembrane region" description="Helical" evidence="6">
    <location>
        <begin position="72"/>
        <end position="92"/>
    </location>
</feature>
<dbReference type="Proteomes" id="UP000193450">
    <property type="component" value="Chromosome"/>
</dbReference>
<feature type="transmembrane region" description="Helical" evidence="6">
    <location>
        <begin position="117"/>
        <end position="138"/>
    </location>
</feature>
<evidence type="ECO:0000313" key="7">
    <source>
        <dbReference type="EMBL" id="ARN75276.1"/>
    </source>
</evidence>
<evidence type="ECO:0000313" key="8">
    <source>
        <dbReference type="Proteomes" id="UP000193450"/>
    </source>
</evidence>
<evidence type="ECO:0000256" key="5">
    <source>
        <dbReference type="ARBA" id="ARBA00023136"/>
    </source>
</evidence>
<feature type="transmembrane region" description="Helical" evidence="6">
    <location>
        <begin position="191"/>
        <end position="208"/>
    </location>
</feature>
<proteinExistence type="predicted"/>
<dbReference type="STRING" id="716816.BST96_14835"/>
<dbReference type="PANTHER" id="PTHR30086">
    <property type="entry name" value="ARGININE EXPORTER PROTEIN ARGO"/>
    <property type="match status" value="1"/>
</dbReference>
<dbReference type="KEGG" id="osg:BST96_14835"/>
<keyword evidence="5 6" id="KW-0472">Membrane</keyword>
<feature type="transmembrane region" description="Helical" evidence="6">
    <location>
        <begin position="41"/>
        <end position="66"/>
    </location>
</feature>
<feature type="transmembrane region" description="Helical" evidence="6">
    <location>
        <begin position="150"/>
        <end position="170"/>
    </location>
</feature>
<feature type="transmembrane region" description="Helical" evidence="6">
    <location>
        <begin position="6"/>
        <end position="29"/>
    </location>
</feature>
<dbReference type="AlphaFoldDB" id="A0A1X9NCF9"/>
<dbReference type="Pfam" id="PF01810">
    <property type="entry name" value="LysE"/>
    <property type="match status" value="1"/>
</dbReference>
<evidence type="ECO:0000256" key="6">
    <source>
        <dbReference type="SAM" id="Phobius"/>
    </source>
</evidence>
<evidence type="ECO:0008006" key="9">
    <source>
        <dbReference type="Google" id="ProtNLM"/>
    </source>
</evidence>
<evidence type="ECO:0000256" key="1">
    <source>
        <dbReference type="ARBA" id="ARBA00004651"/>
    </source>
</evidence>
<dbReference type="EMBL" id="CP019343">
    <property type="protein sequence ID" value="ARN75276.1"/>
    <property type="molecule type" value="Genomic_DNA"/>
</dbReference>
<dbReference type="InterPro" id="IPR001123">
    <property type="entry name" value="LeuE-type"/>
</dbReference>
<dbReference type="RefSeq" id="WP_085759450.1">
    <property type="nucleotide sequence ID" value="NZ_CP019343.1"/>
</dbReference>
<keyword evidence="4 6" id="KW-1133">Transmembrane helix</keyword>
<evidence type="ECO:0000256" key="4">
    <source>
        <dbReference type="ARBA" id="ARBA00022989"/>
    </source>
</evidence>
<dbReference type="PANTHER" id="PTHR30086:SF20">
    <property type="entry name" value="ARGININE EXPORTER PROTEIN ARGO-RELATED"/>
    <property type="match status" value="1"/>
</dbReference>
<sequence>MISVETALHFFMLNSSLCLMPCAEMVIVITHSSTQGWKSGMAFVAGTGTALLIQVLLMAFGVSAIIQASVTVFHLLKIIGVTYLLFLAWQILMQPTTLASQEGPGLTSKVALFRKGVTLNFSTPMTPLFLLFLIPTFIEIDKGSITSQSLQLGGVLVLSFLCVYTLYCFCADRAGAILLQSEKFRRYLQRIAASTIAGFAIYLAWAQPVL</sequence>